<proteinExistence type="predicted"/>
<dbReference type="Proteomes" id="UP000001631">
    <property type="component" value="Unassembled WGS sequence"/>
</dbReference>
<dbReference type="EMBL" id="GG663363">
    <property type="protein sequence ID" value="EEH10831.1"/>
    <property type="molecule type" value="Genomic_DNA"/>
</dbReference>
<dbReference type="GeneID" id="69033303"/>
<evidence type="ECO:0000313" key="2">
    <source>
        <dbReference type="Proteomes" id="UP000001631"/>
    </source>
</evidence>
<accession>C0NAZ0</accession>
<gene>
    <name evidence="1" type="ORF">HCBG_00286</name>
</gene>
<protein>
    <submittedName>
        <fullName evidence="1">Uncharacterized protein</fullName>
    </submittedName>
</protein>
<dbReference type="HOGENOM" id="CLU_1926984_0_0_1"/>
<organism evidence="1 2">
    <name type="scientific">Ajellomyces capsulatus (strain G186AR / H82 / ATCC MYA-2454 / RMSCC 2432)</name>
    <name type="common">Darling's disease fungus</name>
    <name type="synonym">Histoplasma capsulatum</name>
    <dbReference type="NCBI Taxonomy" id="447093"/>
    <lineage>
        <taxon>Eukaryota</taxon>
        <taxon>Fungi</taxon>
        <taxon>Dikarya</taxon>
        <taxon>Ascomycota</taxon>
        <taxon>Pezizomycotina</taxon>
        <taxon>Eurotiomycetes</taxon>
        <taxon>Eurotiomycetidae</taxon>
        <taxon>Onygenales</taxon>
        <taxon>Ajellomycetaceae</taxon>
        <taxon>Histoplasma</taxon>
    </lineage>
</organism>
<keyword evidence="2" id="KW-1185">Reference proteome</keyword>
<evidence type="ECO:0000313" key="1">
    <source>
        <dbReference type="EMBL" id="EEH10831.1"/>
    </source>
</evidence>
<dbReference type="InParanoid" id="C0NAZ0"/>
<name>C0NAZ0_AJECG</name>
<sequence>MAASLGKLTLMYLSCRLAATESEYRAGSANIKLYIMEIFNAMFVEQTFFMITITVRFSPRLACSSTPVSGSTAALEVEELEAFSARLPNVGCEGIETSQTLCIEPTLVRATGQLLCKEVARTGLRGSPIHG</sequence>
<reference evidence="1" key="1">
    <citation type="submission" date="2009-02" db="EMBL/GenBank/DDBJ databases">
        <title>The Genome Sequence of Ajellomyces capsulatus strain G186AR.</title>
        <authorList>
            <consortium name="The Broad Institute Genome Sequencing Platform"/>
            <person name="Champion M."/>
            <person name="Cuomo C."/>
            <person name="Ma L.-J."/>
            <person name="Henn M.R."/>
            <person name="Sil A."/>
            <person name="Goldman B."/>
            <person name="Young S.K."/>
            <person name="Kodira C.D."/>
            <person name="Zeng Q."/>
            <person name="Koehrsen M."/>
            <person name="Alvarado L."/>
            <person name="Berlin A."/>
            <person name="Borenstein D."/>
            <person name="Chen Z."/>
            <person name="Engels R."/>
            <person name="Freedman E."/>
            <person name="Gellesch M."/>
            <person name="Goldberg J."/>
            <person name="Griggs A."/>
            <person name="Gujja S."/>
            <person name="Heiman D."/>
            <person name="Hepburn T."/>
            <person name="Howarth C."/>
            <person name="Jen D."/>
            <person name="Larson L."/>
            <person name="Lewis B."/>
            <person name="Mehta T."/>
            <person name="Park D."/>
            <person name="Pearson M."/>
            <person name="Roberts A."/>
            <person name="Saif S."/>
            <person name="Shea T."/>
            <person name="Shenoy N."/>
            <person name="Sisk P."/>
            <person name="Stolte C."/>
            <person name="Sykes S."/>
            <person name="Walk T."/>
            <person name="White J."/>
            <person name="Yandava C."/>
            <person name="Klein B."/>
            <person name="McEwen J.G."/>
            <person name="Puccia R."/>
            <person name="Goldman G.H."/>
            <person name="Felipe M.S."/>
            <person name="Nino-Vega G."/>
            <person name="San-Blas G."/>
            <person name="Taylor J."/>
            <person name="Mendoza L."/>
            <person name="Galagan J."/>
            <person name="Nusbaum C."/>
            <person name="Birren B."/>
        </authorList>
    </citation>
    <scope>NUCLEOTIDE SEQUENCE</scope>
    <source>
        <strain evidence="1">G186AR</strain>
    </source>
</reference>
<dbReference type="AlphaFoldDB" id="C0NAZ0"/>
<dbReference type="RefSeq" id="XP_045291311.1">
    <property type="nucleotide sequence ID" value="XM_045427336.1"/>
</dbReference>